<proteinExistence type="predicted"/>
<dbReference type="PANTHER" id="PTHR34980:SF2">
    <property type="entry name" value="INNER MEMBRANE PROTEIN YHAH-RELATED"/>
    <property type="match status" value="1"/>
</dbReference>
<dbReference type="AlphaFoldDB" id="A0A7J5B3Y6"/>
<gene>
    <name evidence="3" type="ORF">F8O03_00515</name>
</gene>
<reference evidence="3 4" key="1">
    <citation type="submission" date="2019-09" db="EMBL/GenBank/DDBJ databases">
        <title>Phylogeny of genus Pseudoclavibacter and closely related genus.</title>
        <authorList>
            <person name="Li Y."/>
        </authorList>
    </citation>
    <scope>NUCLEOTIDE SEQUENCE [LARGE SCALE GENOMIC DNA]</scope>
    <source>
        <strain evidence="3 4">THG-MD12</strain>
    </source>
</reference>
<dbReference type="OrthoDB" id="9812349at2"/>
<keyword evidence="2" id="KW-0812">Transmembrane</keyword>
<dbReference type="PANTHER" id="PTHR34980">
    <property type="entry name" value="INNER MEMBRANE PROTEIN-RELATED-RELATED"/>
    <property type="match status" value="1"/>
</dbReference>
<feature type="compositionally biased region" description="Polar residues" evidence="1">
    <location>
        <begin position="207"/>
        <end position="217"/>
    </location>
</feature>
<dbReference type="EMBL" id="WBJX01000001">
    <property type="protein sequence ID" value="KAB1638878.1"/>
    <property type="molecule type" value="Genomic_DNA"/>
</dbReference>
<evidence type="ECO:0000313" key="4">
    <source>
        <dbReference type="Proteomes" id="UP000490386"/>
    </source>
</evidence>
<keyword evidence="4" id="KW-1185">Reference proteome</keyword>
<evidence type="ECO:0000256" key="2">
    <source>
        <dbReference type="SAM" id="Phobius"/>
    </source>
</evidence>
<dbReference type="Proteomes" id="UP000490386">
    <property type="component" value="Unassembled WGS sequence"/>
</dbReference>
<evidence type="ECO:0000313" key="3">
    <source>
        <dbReference type="EMBL" id="KAB1638878.1"/>
    </source>
</evidence>
<feature type="region of interest" description="Disordered" evidence="1">
    <location>
        <begin position="164"/>
        <end position="217"/>
    </location>
</feature>
<keyword evidence="2" id="KW-0472">Membrane</keyword>
<protein>
    <submittedName>
        <fullName evidence="3">DUF805 domain-containing protein</fullName>
    </submittedName>
</protein>
<feature type="transmembrane region" description="Helical" evidence="2">
    <location>
        <begin position="45"/>
        <end position="64"/>
    </location>
</feature>
<dbReference type="Pfam" id="PF05656">
    <property type="entry name" value="DUF805"/>
    <property type="match status" value="1"/>
</dbReference>
<name>A0A7J5B3Y6_9MICO</name>
<feature type="compositionally biased region" description="Low complexity" evidence="1">
    <location>
        <begin position="164"/>
        <end position="191"/>
    </location>
</feature>
<organism evidence="3 4">
    <name type="scientific">Pseudoclavibacter terrae</name>
    <dbReference type="NCBI Taxonomy" id="1530195"/>
    <lineage>
        <taxon>Bacteria</taxon>
        <taxon>Bacillati</taxon>
        <taxon>Actinomycetota</taxon>
        <taxon>Actinomycetes</taxon>
        <taxon>Micrococcales</taxon>
        <taxon>Microbacteriaceae</taxon>
        <taxon>Pseudoclavibacter</taxon>
    </lineage>
</organism>
<sequence length="217" mass="23495">MTYGHAPAGRPTLEQPYYGAPFPEAIVRFVKKTFVYRGRASRSEYWWVALALAGLTMVFNVIAMGLDFRSGSTPTWVAIGGGLFGLFSLLVNLALLLPTISMQVRRLHDANFSGFFAFLGLVPFFGPIALVVFACLPSVPAGARFDGTGQYPAPNQGYYQGQPYQAPVQGYGQPPTQPQAPGQYYAPNQYPSAPQSDPYSAPDAWNGPSSTDPGQTR</sequence>
<dbReference type="InterPro" id="IPR008523">
    <property type="entry name" value="DUF805"/>
</dbReference>
<dbReference type="RefSeq" id="WP_151421929.1">
    <property type="nucleotide sequence ID" value="NZ_WBJX01000001.1"/>
</dbReference>
<comment type="caution">
    <text evidence="3">The sequence shown here is derived from an EMBL/GenBank/DDBJ whole genome shotgun (WGS) entry which is preliminary data.</text>
</comment>
<accession>A0A7J5B3Y6</accession>
<keyword evidence="2" id="KW-1133">Transmembrane helix</keyword>
<dbReference type="GO" id="GO:0005886">
    <property type="term" value="C:plasma membrane"/>
    <property type="evidence" value="ECO:0007669"/>
    <property type="project" value="TreeGrafter"/>
</dbReference>
<feature type="transmembrane region" description="Helical" evidence="2">
    <location>
        <begin position="112"/>
        <end position="134"/>
    </location>
</feature>
<feature type="transmembrane region" description="Helical" evidence="2">
    <location>
        <begin position="76"/>
        <end position="100"/>
    </location>
</feature>
<evidence type="ECO:0000256" key="1">
    <source>
        <dbReference type="SAM" id="MobiDB-lite"/>
    </source>
</evidence>